<dbReference type="OrthoDB" id="10025998at2759"/>
<sequence length="285" mass="32046">MSRHPVHVDVSSRIHEARRRFVGSPGAGPALNGSKVALLMEPRPLPHLVPLVTHMMSVVPLDWHFLFLGSPWSVYSLARSPAIKHQQTLGKMSLRTLPKPWNMDTPEDVFRLLTDSRFYHDFLPGVEWVLNYHHDSILCANSPTSLDDWLEWSWAGAARSDGDGFPGAGGLTLRRLSAVRRVLAFQNRLNDSEPEGDWFCKRLSAMPGEKVSPTPFAVRDVWSDRPMGYQLHAAVELGPWSSPEVRRKTLEYCPELAIILDMKLERERCPDDDGHGGRLAVDGLS</sequence>
<dbReference type="AlphaFoldDB" id="A0A2A9PJH1"/>
<feature type="domain" description="DUF5672" evidence="1">
    <location>
        <begin position="92"/>
        <end position="219"/>
    </location>
</feature>
<evidence type="ECO:0000313" key="2">
    <source>
        <dbReference type="EMBL" id="PFH61033.1"/>
    </source>
</evidence>
<dbReference type="InterPro" id="IPR043729">
    <property type="entry name" value="DUF5672"/>
</dbReference>
<reference evidence="2 3" key="1">
    <citation type="journal article" date="2015" name="BMC Genomics">
        <title>Gene expression during zombie ant biting behavior reflects the complexity underlying fungal parasitic behavioral manipulation.</title>
        <authorList>
            <person name="de Bekker C."/>
            <person name="Ohm R.A."/>
            <person name="Loreto R.G."/>
            <person name="Sebastian A."/>
            <person name="Albert I."/>
            <person name="Merrow M."/>
            <person name="Brachmann A."/>
            <person name="Hughes D.P."/>
        </authorList>
    </citation>
    <scope>NUCLEOTIDE SEQUENCE [LARGE SCALE GENOMIC DNA]</scope>
    <source>
        <strain evidence="2 3">SC16a</strain>
    </source>
</reference>
<organism evidence="2 3">
    <name type="scientific">Ophiocordyceps unilateralis</name>
    <name type="common">Zombie-ant fungus</name>
    <name type="synonym">Torrubia unilateralis</name>
    <dbReference type="NCBI Taxonomy" id="268505"/>
    <lineage>
        <taxon>Eukaryota</taxon>
        <taxon>Fungi</taxon>
        <taxon>Dikarya</taxon>
        <taxon>Ascomycota</taxon>
        <taxon>Pezizomycotina</taxon>
        <taxon>Sordariomycetes</taxon>
        <taxon>Hypocreomycetidae</taxon>
        <taxon>Hypocreales</taxon>
        <taxon>Ophiocordycipitaceae</taxon>
        <taxon>Ophiocordyceps</taxon>
    </lineage>
</organism>
<accession>A0A2A9PJH1</accession>
<evidence type="ECO:0000259" key="1">
    <source>
        <dbReference type="Pfam" id="PF18922"/>
    </source>
</evidence>
<keyword evidence="3" id="KW-1185">Reference proteome</keyword>
<dbReference type="STRING" id="268505.A0A2A9PJH1"/>
<evidence type="ECO:0000313" key="3">
    <source>
        <dbReference type="Proteomes" id="UP000037136"/>
    </source>
</evidence>
<dbReference type="EMBL" id="LAZP02000094">
    <property type="protein sequence ID" value="PFH61033.1"/>
    <property type="molecule type" value="Genomic_DNA"/>
</dbReference>
<reference evidence="2 3" key="2">
    <citation type="journal article" date="2017" name="Sci. Rep.">
        <title>Ant-infecting Ophiocordyceps genomes reveal a high diversity of potential behavioral manipulation genes and a possible major role for enterotoxins.</title>
        <authorList>
            <person name="de Bekker C."/>
            <person name="Ohm R.A."/>
            <person name="Evans H.C."/>
            <person name="Brachmann A."/>
            <person name="Hughes D.P."/>
        </authorList>
    </citation>
    <scope>NUCLEOTIDE SEQUENCE [LARGE SCALE GENOMIC DNA]</scope>
    <source>
        <strain evidence="2 3">SC16a</strain>
    </source>
</reference>
<gene>
    <name evidence="2" type="ORF">XA68_18398</name>
</gene>
<dbReference type="Pfam" id="PF18922">
    <property type="entry name" value="DUF5672"/>
    <property type="match status" value="1"/>
</dbReference>
<protein>
    <recommendedName>
        <fullName evidence="1">DUF5672 domain-containing protein</fullName>
    </recommendedName>
</protein>
<comment type="caution">
    <text evidence="2">The sequence shown here is derived from an EMBL/GenBank/DDBJ whole genome shotgun (WGS) entry which is preliminary data.</text>
</comment>
<dbReference type="Proteomes" id="UP000037136">
    <property type="component" value="Unassembled WGS sequence"/>
</dbReference>
<name>A0A2A9PJH1_OPHUN</name>
<proteinExistence type="predicted"/>